<proteinExistence type="predicted"/>
<name>A0A4Q2S738_9ACTN</name>
<reference evidence="1 2" key="1">
    <citation type="submission" date="2019-01" db="EMBL/GenBank/DDBJ databases">
        <title>Novel species of Nocardioides.</title>
        <authorList>
            <person name="Liu Q."/>
            <person name="Xin Y.-H."/>
        </authorList>
    </citation>
    <scope>NUCLEOTIDE SEQUENCE [LARGE SCALE GENOMIC DNA]</scope>
    <source>
        <strain evidence="1 2">CGMCC 4.6875</strain>
    </source>
</reference>
<dbReference type="OrthoDB" id="9840205at2"/>
<accession>A0A4Q2S738</accession>
<protein>
    <submittedName>
        <fullName evidence="1">Uncharacterized protein</fullName>
    </submittedName>
</protein>
<dbReference type="Proteomes" id="UP000293291">
    <property type="component" value="Unassembled WGS sequence"/>
</dbReference>
<keyword evidence="2" id="KW-1185">Reference proteome</keyword>
<evidence type="ECO:0000313" key="1">
    <source>
        <dbReference type="EMBL" id="RYB98140.1"/>
    </source>
</evidence>
<sequence length="95" mass="10173">MQELLAQTITGEPTALTVADAIDMDEAESANLMGWLAGERLVCEVDNPDVTYCDPYTTGPIGATARGRAFAESGVVPEGPAMGWPDAWDQLSTRW</sequence>
<evidence type="ECO:0000313" key="2">
    <source>
        <dbReference type="Proteomes" id="UP000293291"/>
    </source>
</evidence>
<dbReference type="RefSeq" id="WP_129456732.1">
    <property type="nucleotide sequence ID" value="NZ_JACXYX010000021.1"/>
</dbReference>
<dbReference type="EMBL" id="SDWU01000025">
    <property type="protein sequence ID" value="RYB98140.1"/>
    <property type="molecule type" value="Genomic_DNA"/>
</dbReference>
<gene>
    <name evidence="1" type="ORF">EUA07_18875</name>
</gene>
<comment type="caution">
    <text evidence="1">The sequence shown here is derived from an EMBL/GenBank/DDBJ whole genome shotgun (WGS) entry which is preliminary data.</text>
</comment>
<organism evidence="1 2">
    <name type="scientific">Nocardioides ganghwensis</name>
    <dbReference type="NCBI Taxonomy" id="252230"/>
    <lineage>
        <taxon>Bacteria</taxon>
        <taxon>Bacillati</taxon>
        <taxon>Actinomycetota</taxon>
        <taxon>Actinomycetes</taxon>
        <taxon>Propionibacteriales</taxon>
        <taxon>Nocardioidaceae</taxon>
        <taxon>Nocardioides</taxon>
    </lineage>
</organism>
<dbReference type="AlphaFoldDB" id="A0A4Q2S738"/>